<organism evidence="1">
    <name type="scientific">Arabidopsis thaliana</name>
    <name type="common">Mouse-ear cress</name>
    <dbReference type="NCBI Taxonomy" id="3702"/>
    <lineage>
        <taxon>Eukaryota</taxon>
        <taxon>Viridiplantae</taxon>
        <taxon>Streptophyta</taxon>
        <taxon>Embryophyta</taxon>
        <taxon>Tracheophyta</taxon>
        <taxon>Spermatophyta</taxon>
        <taxon>Magnoliopsida</taxon>
        <taxon>eudicotyledons</taxon>
        <taxon>Gunneridae</taxon>
        <taxon>Pentapetalae</taxon>
        <taxon>rosids</taxon>
        <taxon>malvids</taxon>
        <taxon>Brassicales</taxon>
        <taxon>Brassicaceae</taxon>
        <taxon>Camelineae</taxon>
        <taxon>Arabidopsis</taxon>
    </lineage>
</organism>
<sequence length="123" mass="14263">MKTISDIIIVELFEYCREREQGVSFPHPEESLLGLCLPSCSQEDLQLECEGHQEEDYWYRKDEVLKPSQGARHQLHQLKEPVRVVSQEGLKLSIFCIQLVEDYFSCGSHTLCYVGFVSFVIHL</sequence>
<protein>
    <submittedName>
        <fullName evidence="1">Uncharacterized protein</fullName>
    </submittedName>
</protein>
<accession>Q9LW78</accession>
<reference evidence="1" key="1">
    <citation type="journal article" date="2000" name="DNA Res.">
        <title>Structural analysis of Arabidopsis thaliana chromosome 3. I. Sequence features of the regions of 4,504,864 bp covered by sixty P1 and TAC clones.</title>
        <authorList>
            <person name="Sato S."/>
            <person name="Nakamura Y."/>
            <person name="Kaneko T."/>
            <person name="Katoh T."/>
            <person name="Asamizu E."/>
            <person name="Tabata S."/>
        </authorList>
    </citation>
    <scope>NUCLEOTIDE SEQUENCE [LARGE SCALE GENOMIC DNA]</scope>
</reference>
<dbReference type="AlphaFoldDB" id="Q9LW78"/>
<reference key="2">
    <citation type="journal article" date="2000" name="Nature">
        <title>Sequence and analysis of chromosome 3 of the plant Arabidopsis thaliana.</title>
        <authorList>
            <consortium name="European Union Chromosome 3 Arabidopsis Sequencing Consortium"/>
            <consortium name="Institute for Genomic Research"/>
            <consortium name="Kazusa DNA Research Institute"/>
            <person name="Salanoubat M."/>
            <person name="Lemcke K."/>
            <person name="Rieger M."/>
            <person name="Ansorge W."/>
            <person name="Unseld M."/>
            <person name="Fartmann B."/>
            <person name="Valle G."/>
            <person name="Blocker H."/>
            <person name="Perez-Alonso M."/>
            <person name="Obermaier B."/>
            <person name="Delseny M."/>
            <person name="Boutry M."/>
            <person name="Grivell L.A."/>
            <person name="Mache R."/>
            <person name="Puigdomenech P."/>
            <person name="De Simone V."/>
            <person name="Choisne N."/>
            <person name="Artiguenave F."/>
            <person name="Robert C."/>
            <person name="Brottier P."/>
            <person name="Wincker P."/>
            <person name="Cattolico L."/>
            <person name="Weissenbach J."/>
            <person name="Saurin W."/>
            <person name="Quetier F."/>
            <person name="Schafer M."/>
            <person name="Muller-Auer S."/>
            <person name="Gabel C."/>
            <person name="Fuchs M."/>
            <person name="Benes V."/>
            <person name="Wurmbach E."/>
            <person name="Drzonek H."/>
            <person name="Erfle H."/>
            <person name="Jordan N."/>
            <person name="Bangert S."/>
            <person name="Wiedelmann R."/>
            <person name="Kranz H."/>
            <person name="Voss H."/>
            <person name="Holland R."/>
            <person name="Brandt P."/>
            <person name="Nyakatura G."/>
            <person name="Vezzi A."/>
            <person name="D'Angelo M."/>
            <person name="Pallavicini A."/>
            <person name="Toppo S."/>
            <person name="Simionati B."/>
            <person name="Conrad A."/>
            <person name="Hornischer K."/>
            <person name="Kauer G."/>
            <person name="Lohnert T.H."/>
            <person name="Nordsiek G."/>
            <person name="Reichelt J."/>
            <person name="Scharfe M."/>
            <person name="Schon O."/>
            <person name="Bargues M."/>
            <person name="Terol J."/>
            <person name="Climent J."/>
            <person name="Navarro P."/>
            <person name="Collado C."/>
            <person name="Perez-Perez A."/>
            <person name="Ottenwalder B."/>
            <person name="Duchemin D."/>
            <person name="Cooke R."/>
            <person name="Laudie M."/>
            <person name="Berger-Llauro C."/>
            <person name="Purnelle B."/>
            <person name="Masuy D."/>
            <person name="de Haan M."/>
            <person name="Maarse A.C."/>
            <person name="Alcaraz J.P."/>
            <person name="Cottet A."/>
            <person name="Casacuberta E."/>
            <person name="Monfort A."/>
            <person name="Argiriou A."/>
            <person name="flores M."/>
            <person name="Liguori R."/>
            <person name="Vitale D."/>
            <person name="Mannhaupt G."/>
            <person name="Haase D."/>
            <person name="Schoof H."/>
            <person name="Rudd S."/>
            <person name="Zaccaria P."/>
            <person name="Mewes H.W."/>
            <person name="Mayer K.F."/>
            <person name="Kaul S."/>
            <person name="Town C.D."/>
            <person name="Koo H.L."/>
            <person name="Tallon L.J."/>
            <person name="Jenkins J."/>
            <person name="Rooney T."/>
            <person name="Rizzo M."/>
            <person name="Walts A."/>
            <person name="Utterback T."/>
            <person name="Fujii C.Y."/>
            <person name="Shea T.P."/>
            <person name="Creasy T.H."/>
            <person name="Haas B."/>
            <person name="Maiti R."/>
            <person name="Wu D."/>
            <person name="Peterson J."/>
            <person name="Van Aken S."/>
            <person name="Pai G."/>
            <person name="Militscher J."/>
            <person name="Sellers P."/>
            <person name="Gill J.E."/>
            <person name="Feldblyum T.V."/>
            <person name="Preuss D."/>
            <person name="Lin X."/>
            <person name="Nierman W.C."/>
            <person name="Salzberg S.L."/>
            <person name="White O."/>
            <person name="Venter J.C."/>
            <person name="Fraser C.M."/>
            <person name="Kaneko T."/>
            <person name="Nakamura Y."/>
            <person name="Sato S."/>
            <person name="Kato T."/>
            <person name="Asamizu E."/>
            <person name="Sasamoto S."/>
            <person name="Kimura T."/>
            <person name="Idesawa K."/>
            <person name="Kawashima K."/>
            <person name="Kishida Y."/>
            <person name="Kiyokawa C."/>
            <person name="Kohara M."/>
            <person name="Matsumoto M."/>
            <person name="Matsuno A."/>
            <person name="Muraki A."/>
            <person name="Nakayama S."/>
            <person name="Nakazaki N."/>
            <person name="Shinpo S."/>
            <person name="Takeuchi C."/>
            <person name="Wada T."/>
            <person name="Watanabe A."/>
            <person name="Yamada M."/>
            <person name="Yasuda M."/>
            <person name="Tabata S."/>
        </authorList>
    </citation>
    <scope>NUCLEOTIDE SEQUENCE [LARGE SCALE GENOMIC DNA]</scope>
    <source>
        <strain>cv. Columbia</strain>
    </source>
</reference>
<proteinExistence type="predicted"/>
<evidence type="ECO:0000313" key="1">
    <source>
        <dbReference type="EMBL" id="BAB02674.1"/>
    </source>
</evidence>
<dbReference type="EMBL" id="AB012247">
    <property type="protein sequence ID" value="BAB02674.1"/>
    <property type="molecule type" value="Genomic_DNA"/>
</dbReference>
<name>Q9LW78_ARATH</name>